<proteinExistence type="predicted"/>
<organism evidence="2 3">
    <name type="scientific">Nocardioides alpinus</name>
    <dbReference type="NCBI Taxonomy" id="748909"/>
    <lineage>
        <taxon>Bacteria</taxon>
        <taxon>Bacillati</taxon>
        <taxon>Actinomycetota</taxon>
        <taxon>Actinomycetes</taxon>
        <taxon>Propionibacteriales</taxon>
        <taxon>Nocardioidaceae</taxon>
        <taxon>Nocardioides</taxon>
    </lineage>
</organism>
<gene>
    <name evidence="2" type="ORF">SAMN05192575_11534</name>
</gene>
<name>A0A1I1B9P1_9ACTN</name>
<dbReference type="SUPFAM" id="SSF82784">
    <property type="entry name" value="OsmC-like"/>
    <property type="match status" value="1"/>
</dbReference>
<dbReference type="Pfam" id="PF02566">
    <property type="entry name" value="OsmC"/>
    <property type="match status" value="1"/>
</dbReference>
<dbReference type="AlphaFoldDB" id="A0A1I1B9P1"/>
<dbReference type="PANTHER" id="PTHR34352:SF1">
    <property type="entry name" value="PROTEIN YHFA"/>
    <property type="match status" value="1"/>
</dbReference>
<evidence type="ECO:0000313" key="2">
    <source>
        <dbReference type="EMBL" id="SFB46817.1"/>
    </source>
</evidence>
<dbReference type="Gene3D" id="3.30.300.20">
    <property type="match status" value="1"/>
</dbReference>
<evidence type="ECO:0000313" key="3">
    <source>
        <dbReference type="Proteomes" id="UP000199113"/>
    </source>
</evidence>
<dbReference type="InterPro" id="IPR003718">
    <property type="entry name" value="OsmC/Ohr_fam"/>
</dbReference>
<reference evidence="2" key="1">
    <citation type="submission" date="2016-10" db="EMBL/GenBank/DDBJ databases">
        <authorList>
            <person name="de Groot N.N."/>
        </authorList>
    </citation>
    <scope>NUCLEOTIDE SEQUENCE [LARGE SCALE GENOMIC DNA]</scope>
    <source>
        <strain evidence="2">CGMCC 1.10697</strain>
    </source>
</reference>
<dbReference type="PANTHER" id="PTHR34352">
    <property type="entry name" value="PROTEIN YHFA"/>
    <property type="match status" value="1"/>
</dbReference>
<protein>
    <submittedName>
        <fullName evidence="2">Uncharacterized OsmC-related protein</fullName>
    </submittedName>
</protein>
<dbReference type="Proteomes" id="UP000199113">
    <property type="component" value="Unassembled WGS sequence"/>
</dbReference>
<sequence>MPGAPRAASPADPPQHDARGPHRRVTDTLSEPCSGRVFAMTDDTLRSIELTRIGPARFKATNDRGGETFMGVGGDDPDFTPVELLLAAIAGCSALDVEAITHKRASSTTFAVQAEGHKVRDGNGNHLTGLRVSFDVAFPDGPEGDAARDRVQAAIEMSRDRLCTVSRTVQLGEDVVYENRVP</sequence>
<feature type="compositionally biased region" description="Basic and acidic residues" evidence="1">
    <location>
        <begin position="14"/>
        <end position="26"/>
    </location>
</feature>
<dbReference type="InterPro" id="IPR036102">
    <property type="entry name" value="OsmC/Ohrsf"/>
</dbReference>
<evidence type="ECO:0000256" key="1">
    <source>
        <dbReference type="SAM" id="MobiDB-lite"/>
    </source>
</evidence>
<dbReference type="InterPro" id="IPR015946">
    <property type="entry name" value="KH_dom-like_a/b"/>
</dbReference>
<dbReference type="EMBL" id="FOKC01000015">
    <property type="protein sequence ID" value="SFB46817.1"/>
    <property type="molecule type" value="Genomic_DNA"/>
</dbReference>
<dbReference type="STRING" id="748909.SAMN05192575_11534"/>
<accession>A0A1I1B9P1</accession>
<feature type="region of interest" description="Disordered" evidence="1">
    <location>
        <begin position="1"/>
        <end position="31"/>
    </location>
</feature>